<comment type="caution">
    <text evidence="12">The sequence shown here is derived from an EMBL/GenBank/DDBJ whole genome shotgun (WGS) entry which is preliminary data.</text>
</comment>
<dbReference type="EMBL" id="JAPCWZ010000002">
    <property type="protein sequence ID" value="KAK8877762.1"/>
    <property type="molecule type" value="Genomic_DNA"/>
</dbReference>
<keyword evidence="13" id="KW-1185">Reference proteome</keyword>
<keyword evidence="2 10" id="KW-0723">Serine/threonine-protein kinase</keyword>
<feature type="binding site" evidence="9">
    <location>
        <position position="125"/>
    </location>
    <ligand>
        <name>ATP</name>
        <dbReference type="ChEBI" id="CHEBI:30616"/>
    </ligand>
</feature>
<evidence type="ECO:0000256" key="5">
    <source>
        <dbReference type="ARBA" id="ARBA00022777"/>
    </source>
</evidence>
<keyword evidence="3" id="KW-0808">Transferase</keyword>
<evidence type="ECO:0000256" key="4">
    <source>
        <dbReference type="ARBA" id="ARBA00022741"/>
    </source>
</evidence>
<dbReference type="InterPro" id="IPR011009">
    <property type="entry name" value="Kinase-like_dom_sf"/>
</dbReference>
<dbReference type="SMART" id="SM00220">
    <property type="entry name" value="S_TKc"/>
    <property type="match status" value="1"/>
</dbReference>
<evidence type="ECO:0000256" key="10">
    <source>
        <dbReference type="RuleBase" id="RU000304"/>
    </source>
</evidence>
<dbReference type="EC" id="2.7.11.1" evidence="1"/>
<evidence type="ECO:0000256" key="9">
    <source>
        <dbReference type="PROSITE-ProRule" id="PRU10141"/>
    </source>
</evidence>
<protein>
    <recommendedName>
        <fullName evidence="1">non-specific serine/threonine protein kinase</fullName>
        <ecNumber evidence="1">2.7.11.1</ecNumber>
    </recommendedName>
</protein>
<dbReference type="GO" id="GO:0016301">
    <property type="term" value="F:kinase activity"/>
    <property type="evidence" value="ECO:0007669"/>
    <property type="project" value="UniProtKB-KW"/>
</dbReference>
<evidence type="ECO:0000256" key="8">
    <source>
        <dbReference type="ARBA" id="ARBA00048679"/>
    </source>
</evidence>
<keyword evidence="6 9" id="KW-0067">ATP-binding</keyword>
<keyword evidence="5 12" id="KW-0418">Kinase</keyword>
<proteinExistence type="inferred from homology"/>
<evidence type="ECO:0000313" key="12">
    <source>
        <dbReference type="EMBL" id="KAK8877762.1"/>
    </source>
</evidence>
<feature type="domain" description="Protein kinase" evidence="11">
    <location>
        <begin position="92"/>
        <end position="373"/>
    </location>
</feature>
<dbReference type="SUPFAM" id="SSF56112">
    <property type="entry name" value="Protein kinase-like (PK-like)"/>
    <property type="match status" value="1"/>
</dbReference>
<organism evidence="12 13">
    <name type="scientific">Apiospora arundinis</name>
    <dbReference type="NCBI Taxonomy" id="335852"/>
    <lineage>
        <taxon>Eukaryota</taxon>
        <taxon>Fungi</taxon>
        <taxon>Dikarya</taxon>
        <taxon>Ascomycota</taxon>
        <taxon>Pezizomycotina</taxon>
        <taxon>Sordariomycetes</taxon>
        <taxon>Xylariomycetidae</taxon>
        <taxon>Amphisphaeriales</taxon>
        <taxon>Apiosporaceae</taxon>
        <taxon>Apiospora</taxon>
    </lineage>
</organism>
<evidence type="ECO:0000256" key="1">
    <source>
        <dbReference type="ARBA" id="ARBA00012513"/>
    </source>
</evidence>
<dbReference type="Gene3D" id="1.10.510.10">
    <property type="entry name" value="Transferase(Phosphotransferase) domain 1"/>
    <property type="match status" value="1"/>
</dbReference>
<dbReference type="Pfam" id="PF00069">
    <property type="entry name" value="Pkinase"/>
    <property type="match status" value="1"/>
</dbReference>
<evidence type="ECO:0000256" key="2">
    <source>
        <dbReference type="ARBA" id="ARBA00022527"/>
    </source>
</evidence>
<comment type="similarity">
    <text evidence="10">Belongs to the protein kinase superfamily.</text>
</comment>
<reference evidence="12 13" key="1">
    <citation type="journal article" date="2024" name="IMA Fungus">
        <title>Apiospora arundinis, a panoply of carbohydrate-active enzymes and secondary metabolites.</title>
        <authorList>
            <person name="Sorensen T."/>
            <person name="Petersen C."/>
            <person name="Muurmann A.T."/>
            <person name="Christiansen J.V."/>
            <person name="Brundto M.L."/>
            <person name="Overgaard C.K."/>
            <person name="Boysen A.T."/>
            <person name="Wollenberg R.D."/>
            <person name="Larsen T.O."/>
            <person name="Sorensen J.L."/>
            <person name="Nielsen K.L."/>
            <person name="Sondergaard T.E."/>
        </authorList>
    </citation>
    <scope>NUCLEOTIDE SEQUENCE [LARGE SCALE GENOMIC DNA]</scope>
    <source>
        <strain evidence="12 13">AAU 773</strain>
    </source>
</reference>
<dbReference type="PROSITE" id="PS00107">
    <property type="entry name" value="PROTEIN_KINASE_ATP"/>
    <property type="match status" value="1"/>
</dbReference>
<evidence type="ECO:0000256" key="3">
    <source>
        <dbReference type="ARBA" id="ARBA00022679"/>
    </source>
</evidence>
<dbReference type="InterPro" id="IPR008271">
    <property type="entry name" value="Ser/Thr_kinase_AS"/>
</dbReference>
<name>A0ABR2JKJ4_9PEZI</name>
<keyword evidence="4 9" id="KW-0547">Nucleotide-binding</keyword>
<sequence>MATESSAEEGPIQRIVYDAELPGGHRHFLDPETQLQKQRLWRTVIEKESERVRRALLVLVSKTNHKKETKEETAVADDGETASSTELYKKYGRRSKVIGSGAYGTVRVYRKPASDGQEEGLFAIKEFHRRAGQTYLSHSNRVLAEFQIARHLQHPNVVRTLDLLHEEQDEGPFFEVMQYCTAGTLSSLLDAAGGPLANSEADCFFKQLARGVEYLHDDVGIAHCDLKPENLLLTAEGRLKISDFGFSEWIAPNLEGSGGGSDEIRMLSGGRGSKPYIAPEEYTQSEFDGRAVDVWACGVIYMQMRLFPHHLWYQARRDDAYYTRYIEDRRVEEGYAPIEALEPERCRNVVYSILDPLPSRRLTVAQFLKSEWGRSIRVCEAGCGP</sequence>
<gene>
    <name evidence="12" type="ORF">PGQ11_002708</name>
</gene>
<accession>A0ABR2JKJ4</accession>
<evidence type="ECO:0000256" key="6">
    <source>
        <dbReference type="ARBA" id="ARBA00022840"/>
    </source>
</evidence>
<evidence type="ECO:0000259" key="11">
    <source>
        <dbReference type="PROSITE" id="PS50011"/>
    </source>
</evidence>
<dbReference type="InterPro" id="IPR000719">
    <property type="entry name" value="Prot_kinase_dom"/>
</dbReference>
<comment type="catalytic activity">
    <reaction evidence="7">
        <text>L-threonyl-[protein] + ATP = O-phospho-L-threonyl-[protein] + ADP + H(+)</text>
        <dbReference type="Rhea" id="RHEA:46608"/>
        <dbReference type="Rhea" id="RHEA-COMP:11060"/>
        <dbReference type="Rhea" id="RHEA-COMP:11605"/>
        <dbReference type="ChEBI" id="CHEBI:15378"/>
        <dbReference type="ChEBI" id="CHEBI:30013"/>
        <dbReference type="ChEBI" id="CHEBI:30616"/>
        <dbReference type="ChEBI" id="CHEBI:61977"/>
        <dbReference type="ChEBI" id="CHEBI:456216"/>
        <dbReference type="EC" id="2.7.11.1"/>
    </reaction>
</comment>
<dbReference type="PANTHER" id="PTHR24343">
    <property type="entry name" value="SERINE/THREONINE KINASE"/>
    <property type="match status" value="1"/>
</dbReference>
<dbReference type="PANTHER" id="PTHR24343:SF558">
    <property type="entry name" value="PROTEIN KINASE DOMAIN-CONTAINING PROTEIN"/>
    <property type="match status" value="1"/>
</dbReference>
<dbReference type="InterPro" id="IPR017441">
    <property type="entry name" value="Protein_kinase_ATP_BS"/>
</dbReference>
<evidence type="ECO:0000256" key="7">
    <source>
        <dbReference type="ARBA" id="ARBA00047899"/>
    </source>
</evidence>
<dbReference type="PROSITE" id="PS00108">
    <property type="entry name" value="PROTEIN_KINASE_ST"/>
    <property type="match status" value="1"/>
</dbReference>
<dbReference type="PROSITE" id="PS50011">
    <property type="entry name" value="PROTEIN_KINASE_DOM"/>
    <property type="match status" value="1"/>
</dbReference>
<evidence type="ECO:0000313" key="13">
    <source>
        <dbReference type="Proteomes" id="UP001390339"/>
    </source>
</evidence>
<comment type="catalytic activity">
    <reaction evidence="8">
        <text>L-seryl-[protein] + ATP = O-phospho-L-seryl-[protein] + ADP + H(+)</text>
        <dbReference type="Rhea" id="RHEA:17989"/>
        <dbReference type="Rhea" id="RHEA-COMP:9863"/>
        <dbReference type="Rhea" id="RHEA-COMP:11604"/>
        <dbReference type="ChEBI" id="CHEBI:15378"/>
        <dbReference type="ChEBI" id="CHEBI:29999"/>
        <dbReference type="ChEBI" id="CHEBI:30616"/>
        <dbReference type="ChEBI" id="CHEBI:83421"/>
        <dbReference type="ChEBI" id="CHEBI:456216"/>
        <dbReference type="EC" id="2.7.11.1"/>
    </reaction>
</comment>
<dbReference type="Proteomes" id="UP001390339">
    <property type="component" value="Unassembled WGS sequence"/>
</dbReference>